<protein>
    <submittedName>
        <fullName evidence="4">N-methylhydantoinase A</fullName>
    </submittedName>
</protein>
<evidence type="ECO:0000259" key="3">
    <source>
        <dbReference type="Pfam" id="PF19278"/>
    </source>
</evidence>
<feature type="domain" description="Acetophenone carboxylase-like C-terminal" evidence="3">
    <location>
        <begin position="505"/>
        <end position="677"/>
    </location>
</feature>
<dbReference type="InterPro" id="IPR008040">
    <property type="entry name" value="Hydant_A_N"/>
</dbReference>
<dbReference type="GO" id="GO:0006749">
    <property type="term" value="P:glutathione metabolic process"/>
    <property type="evidence" value="ECO:0007669"/>
    <property type="project" value="TreeGrafter"/>
</dbReference>
<evidence type="ECO:0000313" key="5">
    <source>
        <dbReference type="Proteomes" id="UP000199664"/>
    </source>
</evidence>
<proteinExistence type="predicted"/>
<feature type="domain" description="Hydantoinase/oxoprolinase N-terminal" evidence="2">
    <location>
        <begin position="4"/>
        <end position="181"/>
    </location>
</feature>
<dbReference type="SUPFAM" id="SSF53067">
    <property type="entry name" value="Actin-like ATPase domain"/>
    <property type="match status" value="1"/>
</dbReference>
<keyword evidence="5" id="KW-1185">Reference proteome</keyword>
<dbReference type="OrthoDB" id="9759608at2"/>
<feature type="domain" description="Hydantoinase A/oxoprolinase" evidence="1">
    <location>
        <begin position="203"/>
        <end position="487"/>
    </location>
</feature>
<dbReference type="GO" id="GO:0017168">
    <property type="term" value="F:5-oxoprolinase (ATP-hydrolyzing) activity"/>
    <property type="evidence" value="ECO:0007669"/>
    <property type="project" value="TreeGrafter"/>
</dbReference>
<evidence type="ECO:0000259" key="2">
    <source>
        <dbReference type="Pfam" id="PF05378"/>
    </source>
</evidence>
<accession>A0A1H7INB9</accession>
<organism evidence="4 5">
    <name type="scientific">Bosea lupini</name>
    <dbReference type="NCBI Taxonomy" id="1036779"/>
    <lineage>
        <taxon>Bacteria</taxon>
        <taxon>Pseudomonadati</taxon>
        <taxon>Pseudomonadota</taxon>
        <taxon>Alphaproteobacteria</taxon>
        <taxon>Hyphomicrobiales</taxon>
        <taxon>Boseaceae</taxon>
        <taxon>Bosea</taxon>
    </lineage>
</organism>
<evidence type="ECO:0000259" key="1">
    <source>
        <dbReference type="Pfam" id="PF01968"/>
    </source>
</evidence>
<dbReference type="PANTHER" id="PTHR11365:SF23">
    <property type="entry name" value="HYPOTHETICAL 5-OXOPROLINASE (EUROFUNG)-RELATED"/>
    <property type="match status" value="1"/>
</dbReference>
<dbReference type="Pfam" id="PF05378">
    <property type="entry name" value="Hydant_A_N"/>
    <property type="match status" value="1"/>
</dbReference>
<gene>
    <name evidence="4" type="ORF">SAMN04515666_1011027</name>
</gene>
<dbReference type="Pfam" id="PF01968">
    <property type="entry name" value="Hydantoinase_A"/>
    <property type="match status" value="1"/>
</dbReference>
<dbReference type="EMBL" id="FOAN01000001">
    <property type="protein sequence ID" value="SEK63227.1"/>
    <property type="molecule type" value="Genomic_DNA"/>
</dbReference>
<dbReference type="STRING" id="1036779.SAMN04515666_1011027"/>
<dbReference type="InterPro" id="IPR002821">
    <property type="entry name" value="Hydantoinase_A"/>
</dbReference>
<dbReference type="InterPro" id="IPR045079">
    <property type="entry name" value="Oxoprolinase-like"/>
</dbReference>
<reference evidence="5" key="1">
    <citation type="submission" date="2016-10" db="EMBL/GenBank/DDBJ databases">
        <authorList>
            <person name="Varghese N."/>
            <person name="Submissions S."/>
        </authorList>
    </citation>
    <scope>NUCLEOTIDE SEQUENCE [LARGE SCALE GENOMIC DNA]</scope>
    <source>
        <strain evidence="5">LMG 26383,CCUG 61248,R- 45681</strain>
    </source>
</reference>
<sequence>MSWRIGVDIGGTFIDFCALETGSGRVETIKVLTTPDAPGRELLAGLDLLNERHAVPPQEIVSFVHGTTVGINTIIQRKGSRLGLITTAGFEDVIELARLRMPDMYSLFCARPEQLIPRDRVFGVGGRILSDGSIAEPLDRDALAEAVAKLRARGVDGVIVSFLHAYRNHAHEAEARALIAELAPELFVFSTSEVWPVIREYERTTTAILNGYVHPRVCGYLEALEEALSSRAVPAGPMLTKSNGGVMNAATGKRACVNMLLSGTASGVIGAAYLAEQAGARNILTLDIGGTSADLALIIEGQPQFGTGEVVGDFPLYVPSVSVTSIGAGGGSIAWADAFGVLKVGPESAGSTPGPACYGRGGARATVTDAMATCGFLGHTALAYDQIGMRRDLAQKVVGEVAAMLGRSAEATAEAIIAIAVSEMFVEVNKLVARYGVDLRDFALMPFGGAGPMLGCFLARELGIPRVLVPRRPGVVSALGGLIADLKGDFIQSVFAAAEPASLPQLRAALAQLKRDGLAWIREDQRFTGPVVEALSADMRYHGQSFEIEVQLAEGWLAEGDLAAICAAFHRQHLAIYDFNDEAAEVQIVNLRLVVTGATPRPELAPASEAVDEVAVPARSITVWLDGAEREIALFHREALRCGQHFSGPAVVAQEDTTICIPAGFEAKVDAFLNLHLILREGA</sequence>
<evidence type="ECO:0000313" key="4">
    <source>
        <dbReference type="EMBL" id="SEK63227.1"/>
    </source>
</evidence>
<dbReference type="RefSeq" id="WP_091830324.1">
    <property type="nucleotide sequence ID" value="NZ_FOAN01000001.1"/>
</dbReference>
<dbReference type="InterPro" id="IPR049517">
    <property type="entry name" value="ACX-like_C"/>
</dbReference>
<dbReference type="AlphaFoldDB" id="A0A1H7INB9"/>
<dbReference type="Pfam" id="PF19278">
    <property type="entry name" value="Hydant_A_C"/>
    <property type="match status" value="1"/>
</dbReference>
<name>A0A1H7INB9_9HYPH</name>
<dbReference type="Proteomes" id="UP000199664">
    <property type="component" value="Unassembled WGS sequence"/>
</dbReference>
<dbReference type="PANTHER" id="PTHR11365">
    <property type="entry name" value="5-OXOPROLINASE RELATED"/>
    <property type="match status" value="1"/>
</dbReference>
<dbReference type="GO" id="GO:0005829">
    <property type="term" value="C:cytosol"/>
    <property type="evidence" value="ECO:0007669"/>
    <property type="project" value="TreeGrafter"/>
</dbReference>
<dbReference type="InterPro" id="IPR043129">
    <property type="entry name" value="ATPase_NBD"/>
</dbReference>